<keyword evidence="5" id="KW-0812">Transmembrane</keyword>
<name>A0A116LK86_STRSU</name>
<dbReference type="EMBL" id="FIHA01000029">
    <property type="protein sequence ID" value="CYU97199.1"/>
    <property type="molecule type" value="Genomic_DNA"/>
</dbReference>
<feature type="compositionally biased region" description="Low complexity" evidence="4">
    <location>
        <begin position="379"/>
        <end position="392"/>
    </location>
</feature>
<dbReference type="Gene3D" id="2.160.20.110">
    <property type="match status" value="1"/>
</dbReference>
<keyword evidence="3 9" id="KW-0378">Hydrolase</keyword>
<evidence type="ECO:0000259" key="7">
    <source>
        <dbReference type="Pfam" id="PF05342"/>
    </source>
</evidence>
<organism evidence="9 10">
    <name type="scientific">Streptococcus suis</name>
    <dbReference type="NCBI Taxonomy" id="1307"/>
    <lineage>
        <taxon>Bacteria</taxon>
        <taxon>Bacillati</taxon>
        <taxon>Bacillota</taxon>
        <taxon>Bacilli</taxon>
        <taxon>Lactobacillales</taxon>
        <taxon>Streptococcaceae</taxon>
        <taxon>Streptococcus</taxon>
    </lineage>
</organism>
<evidence type="ECO:0000256" key="4">
    <source>
        <dbReference type="SAM" id="MobiDB-lite"/>
    </source>
</evidence>
<keyword evidence="5" id="KW-0472">Membrane</keyword>
<dbReference type="Proteomes" id="UP000072794">
    <property type="component" value="Unassembled WGS sequence"/>
</dbReference>
<feature type="domain" description="Peptidase M26 C-terminal" evidence="8">
    <location>
        <begin position="1573"/>
        <end position="2331"/>
    </location>
</feature>
<dbReference type="Pfam" id="PF04650">
    <property type="entry name" value="YSIRK_signal"/>
    <property type="match status" value="1"/>
</dbReference>
<evidence type="ECO:0000259" key="6">
    <source>
        <dbReference type="Pfam" id="PF04650"/>
    </source>
</evidence>
<evidence type="ECO:0000256" key="2">
    <source>
        <dbReference type="ARBA" id="ARBA00022729"/>
    </source>
</evidence>
<reference evidence="9 10" key="1">
    <citation type="submission" date="2016-02" db="EMBL/GenBank/DDBJ databases">
        <authorList>
            <consortium name="Pathogen Informatics"/>
        </authorList>
    </citation>
    <scope>NUCLEOTIDE SEQUENCE [LARGE SCALE GENOMIC DNA]</scope>
    <source>
        <strain evidence="9 10">LSS52</strain>
    </source>
</reference>
<dbReference type="GO" id="GO:0004222">
    <property type="term" value="F:metalloendopeptidase activity"/>
    <property type="evidence" value="ECO:0007669"/>
    <property type="project" value="InterPro"/>
</dbReference>
<dbReference type="NCBIfam" id="TIGR01168">
    <property type="entry name" value="YSIRK_signal"/>
    <property type="match status" value="1"/>
</dbReference>
<feature type="compositionally biased region" description="Low complexity" evidence="4">
    <location>
        <begin position="866"/>
        <end position="887"/>
    </location>
</feature>
<dbReference type="EC" id="3.4.24.13" evidence="9"/>
<evidence type="ECO:0000256" key="5">
    <source>
        <dbReference type="SAM" id="Phobius"/>
    </source>
</evidence>
<feature type="compositionally biased region" description="Low complexity" evidence="4">
    <location>
        <begin position="454"/>
        <end position="464"/>
    </location>
</feature>
<feature type="compositionally biased region" description="Low complexity" evidence="4">
    <location>
        <begin position="717"/>
        <end position="726"/>
    </location>
</feature>
<dbReference type="RefSeq" id="WP_061767521.1">
    <property type="nucleotide sequence ID" value="NZ_FIHA01000029.1"/>
</dbReference>
<keyword evidence="2" id="KW-0732">Signal</keyword>
<dbReference type="InterPro" id="IPR008006">
    <property type="entry name" value="Peptidase_M26_N_dom"/>
</dbReference>
<feature type="compositionally biased region" description="Low complexity" evidence="4">
    <location>
        <begin position="931"/>
        <end position="952"/>
    </location>
</feature>
<dbReference type="NCBIfam" id="TIGR01167">
    <property type="entry name" value="LPXTG_anchor"/>
    <property type="match status" value="1"/>
</dbReference>
<feature type="compositionally biased region" description="Low complexity" evidence="4">
    <location>
        <begin position="785"/>
        <end position="795"/>
    </location>
</feature>
<feature type="compositionally biased region" description="Low complexity" evidence="4">
    <location>
        <begin position="909"/>
        <end position="919"/>
    </location>
</feature>
<feature type="compositionally biased region" description="Acidic residues" evidence="4">
    <location>
        <begin position="706"/>
        <end position="716"/>
    </location>
</feature>
<feature type="domain" description="YSIRK Gram-positive signal peptide" evidence="6">
    <location>
        <begin position="5"/>
        <end position="25"/>
    </location>
</feature>
<feature type="compositionally biased region" description="Acidic residues" evidence="4">
    <location>
        <begin position="474"/>
        <end position="484"/>
    </location>
</feature>
<protein>
    <submittedName>
        <fullName evidence="9">Zinc metalloprotease ZmpC</fullName>
        <ecNumber evidence="9">3.4.24.13</ecNumber>
    </submittedName>
</protein>
<feature type="transmembrane region" description="Helical" evidence="5">
    <location>
        <begin position="20"/>
        <end position="38"/>
    </location>
</feature>
<evidence type="ECO:0000259" key="8">
    <source>
        <dbReference type="Pfam" id="PF07580"/>
    </source>
</evidence>
<evidence type="ECO:0000256" key="3">
    <source>
        <dbReference type="ARBA" id="ARBA00022801"/>
    </source>
</evidence>
<evidence type="ECO:0000313" key="10">
    <source>
        <dbReference type="Proteomes" id="UP000072794"/>
    </source>
</evidence>
<keyword evidence="1 9" id="KW-0645">Protease</keyword>
<feature type="domain" description="Peptidase M26 N-terminal" evidence="7">
    <location>
        <begin position="1027"/>
        <end position="1267"/>
    </location>
</feature>
<dbReference type="Pfam" id="PF07580">
    <property type="entry name" value="Peptidase_M26_C"/>
    <property type="match status" value="1"/>
</dbReference>
<feature type="transmembrane region" description="Helical" evidence="5">
    <location>
        <begin position="104"/>
        <end position="123"/>
    </location>
</feature>
<evidence type="ECO:0000313" key="9">
    <source>
        <dbReference type="EMBL" id="CYU97199.1"/>
    </source>
</evidence>
<accession>A0A116LK86</accession>
<feature type="compositionally biased region" description="Acidic residues" evidence="4">
    <location>
        <begin position="570"/>
        <end position="580"/>
    </location>
</feature>
<feature type="compositionally biased region" description="Acidic residues" evidence="4">
    <location>
        <begin position="539"/>
        <end position="549"/>
    </location>
</feature>
<feature type="region of interest" description="Disordered" evidence="4">
    <location>
        <begin position="224"/>
        <end position="960"/>
    </location>
</feature>
<gene>
    <name evidence="9" type="primary">zmpC_3</name>
    <name evidence="9" type="ORF">ERS132414_01503</name>
</gene>
<keyword evidence="5" id="KW-1133">Transmembrane helix</keyword>
<evidence type="ECO:0000256" key="1">
    <source>
        <dbReference type="ARBA" id="ARBA00022670"/>
    </source>
</evidence>
<feature type="compositionally biased region" description="Low complexity" evidence="4">
    <location>
        <begin position="243"/>
        <end position="256"/>
    </location>
</feature>
<proteinExistence type="predicted"/>
<dbReference type="GO" id="GO:0005576">
    <property type="term" value="C:extracellular region"/>
    <property type="evidence" value="ECO:0007669"/>
    <property type="project" value="InterPro"/>
</dbReference>
<dbReference type="InterPro" id="IPR005877">
    <property type="entry name" value="YSIRK_signal_dom"/>
</dbReference>
<feature type="compositionally biased region" description="Low complexity" evidence="4">
    <location>
        <begin position="277"/>
        <end position="290"/>
    </location>
</feature>
<dbReference type="GO" id="GO:0006508">
    <property type="term" value="P:proteolysis"/>
    <property type="evidence" value="ECO:0007669"/>
    <property type="project" value="UniProtKB-KW"/>
</dbReference>
<sequence>MFWKEKQNKFSIRKFNRGVASVIIGMTAALFFVPNLAIKAELTALAHTNVAREQISYKYVLYSELTSDEKARIQATIPARQVGDTHTYYMVYRPKTNLPQTGDIPTFTSSLVGLGLLIIGLSLTKDRKKRIVRSLIILTATGSLSVAAISTGSLSGFDKQFTLAIGEALPQAVISIDQHEFVGFILEGDVNSETITVSEAIIGEQESSSELILPNTLVEGISKHSEAPVTPAPPSTEGEVLPEEPAAPVVPSAPVTEEPETPVTPAPPSTEGEVLPEEPTAPVVPSAPVTEEPEIPVTPAPPSTEGEVLPEEPTDPVVPSAPVTEEPETPVTPAPPSTEGEVLPEEPTDSVVPSAPVTEEPETPVTPAPPSTEGEVLPEEPTAPVVPSAPVTEEPETPVTPAPPSTEGEVLPEEPTAPVVPSSPSEPITEQPEDPVTPVPPSTEAEVLPEEPTDPVVPVAPVTEQPEAPVPSSTEDEVQPEEPTDPVAPSEPVTDEPKVPETPVSPTVEDEVQPTEPTAPVVPSSPVTDEPEAPVPPSTEDEVQPEEPTDPVAPSEPITEQPVAPVPPATEDEVQPEEPTDPVVPSAPVTEEPETPVTPAPPSTEGEVLPEEPTDPVVPSAPVTEEPETPVTPAPPSTEGEVLPEEPTDSVVPSAPVTEEPETPVTPAPPSTEGEVLPEEPTDPVGPSAPVTEEPEEPETPVPPSTEDEVQPEEPTEPVAPSSPVTEEPEVPVTPVPPSTEGEVLPEEPTDPVIPSAPVTEESETPVTPAPPSTEGEVLPEEPTDPVVPSSPVTEQPEAPVPPSTEDEVQPEEPTAPVVPSSPVTDEPEAPVPPSTESEVLPEEPTDPVVPSAPVTDEPETPVPPSTESEVQPEEPTAPVVPSSPVTDEPETPVPPSTEVEVQPEEPTDPVVPSSPVTEQPEEPETPVPPSTESEVLPEEPTAPVVPSSPVTEEPEEPIKTKPELVLSILKENVDDKSVELSYTLTDSDSTFVKVLVSLYKGDELVTEKEILTQEELYKVQFANLLLNTEYKVKTRFAYNLGSDDVEEELGTEKFELENKLLELREYKSIELYQVDEFGEKTRVTALTSTPISSENYLVKISTVNNKDIYLPVDNFENDVNGIKVSIIHPKLVKFNQNNSNFDEHHTFTVDKLVLQEGAYSKFSELVDAINNNPSGTYYLAADMVVDKEVSTDTYITKEFTGSLKSLGEQKAYSILQLDRPLFSTLKNARVENISLKDVSIKNDQTAVAALARKADKATIDKVSVSGNITAKQNIAGLVYEATNGTTISNSIVNVNLSNTASHETYYMGGVTGILNSSTIDKVRVNVAIDAKTASGRGQKIGGITAEMIMATQQPIMTNVYVTGKIEASAPADTGGVVGLARMSFLNNIATGASVTNGGIIASGQTQSATAWSSISNLYSVEGHAAGQPNPTIQSTSLSQEAVLEKIKAWGIPTTPTTTEQENSDSQSNSVHTIDYNLVQNAQAERRTAYENTAKLLPFYDRNTIVKYGNLIDEASNLYSKPIQSVLTLNEDGVATNIYDQHASLTKLLIHYEDGTSEVLPLVYKGEYGNTKVVEYHLGEQLLYTPEQLLSLETSLIDELVQEFSQVELYSEKMAEVLHIKTADKHAKLKDLYLDESFAEVKANLEVHIKGLLANRQVVDTTSKAVREVIKKEFLADKEKIMFALAYLNRLYGITYGDTNIKNIVLHHADFYKRQLDTLGWLKSFTDKITKDTDQYYVSQQGYEDMYFDRLTLANNAEIHKERFGAFSSQLGTVRDFLEYNKKLFLGETDSRKWFKEATNAFVYEIPSNANSSIDTSLYSHLGRIPRYEKYYLPLLNIKEKDDIFVMSSMATVAFGGYGRYVDTALKKTNPEQYYQAVKTVQTSLIPKHGKRLGDFLDMWYQMADSHLRDKFIQRSTEIWDGYWIKDSNAFEDQTDKRRWADKYDQEYRYVQELAGALNEWHRKSNDSAFSDTVTFVKFSNRDMLSDLGDSTMSHELVHNYDETIMLDGHKRRPGQDAESYAMGLLQSSAGGGIYYYGFNFMNEHSPNTPHNVSSSRFKTKEDLQTYLKGIFDVTYLLDAVEIEAIAAKGKEAYPYFFNKIELVPAAEATTNQPLIYQNAHDRIRKLSDVELANLNISTINDAIDHALVAKTSLLPEQDYLRENLKNYYFVPLYYPIYAGLQNNSGTVGGLQFRKTALELLAAKGWEEGFIPYATDKLKAEAEAAGRPLSDQFIFEKIFADQYADYTSFKKAMYKERLDKKNSMKAISFIYNGRTETIENYDTLKLLMQDAVNKDYQAAQNGQIGFNRQGLKDAILKAYVKLTDSFSSSIFGE</sequence>
<feature type="transmembrane region" description="Helical" evidence="5">
    <location>
        <begin position="135"/>
        <end position="157"/>
    </location>
</feature>
<keyword evidence="9" id="KW-0482">Metalloprotease</keyword>
<dbReference type="InterPro" id="IPR011505">
    <property type="entry name" value="Peptidase_M26_C_dom"/>
</dbReference>
<feature type="compositionally biased region" description="Low complexity" evidence="4">
    <location>
        <begin position="514"/>
        <end position="528"/>
    </location>
</feature>
<dbReference type="GO" id="GO:0008270">
    <property type="term" value="F:zinc ion binding"/>
    <property type="evidence" value="ECO:0007669"/>
    <property type="project" value="InterPro"/>
</dbReference>
<feature type="compositionally biased region" description="Low complexity" evidence="4">
    <location>
        <begin position="812"/>
        <end position="825"/>
    </location>
</feature>
<dbReference type="GO" id="GO:0016020">
    <property type="term" value="C:membrane"/>
    <property type="evidence" value="ECO:0007669"/>
    <property type="project" value="InterPro"/>
</dbReference>
<dbReference type="Pfam" id="PF05342">
    <property type="entry name" value="Peptidase_M26_N"/>
    <property type="match status" value="1"/>
</dbReference>